<organism evidence="1 2">
    <name type="scientific">Paeniglutamicibacter antarcticus</name>
    <dbReference type="NCBI Taxonomy" id="494023"/>
    <lineage>
        <taxon>Bacteria</taxon>
        <taxon>Bacillati</taxon>
        <taxon>Actinomycetota</taxon>
        <taxon>Actinomycetes</taxon>
        <taxon>Micrococcales</taxon>
        <taxon>Micrococcaceae</taxon>
        <taxon>Paeniglutamicibacter</taxon>
    </lineage>
</organism>
<sequence length="252" mass="28242">MKRTCTKIGLGLLSGPVSGVRIANPAYGPLAPPERVEKSRTGWSRWDTMSRTLYIAEDEETAFRECLAWARMTGEHQAHVNKLSALFGETIDQTMRDIDEDWKRLGHMQPGHLPASWRDGHHLYRIQIPETAGWWIDAHAPETLDALSLAAGSDLARFTGQQDIAKGVMFTHDREVTTWLAERMREQILDDGTEPLGIRFDSRIAKGTCWALWMRRADAELGSDPVKANHGAVIGPTDPVMKRVMTAYGIHS</sequence>
<gene>
    <name evidence="1" type="ORF">GCM10025778_31030</name>
</gene>
<protein>
    <recommendedName>
        <fullName evidence="3">RES domain-containing protein</fullName>
    </recommendedName>
</protein>
<evidence type="ECO:0008006" key="3">
    <source>
        <dbReference type="Google" id="ProtNLM"/>
    </source>
</evidence>
<dbReference type="Proteomes" id="UP001501257">
    <property type="component" value="Unassembled WGS sequence"/>
</dbReference>
<evidence type="ECO:0000313" key="2">
    <source>
        <dbReference type="Proteomes" id="UP001501257"/>
    </source>
</evidence>
<evidence type="ECO:0000313" key="1">
    <source>
        <dbReference type="EMBL" id="GAA5228565.1"/>
    </source>
</evidence>
<proteinExistence type="predicted"/>
<dbReference type="EMBL" id="BAABLK010000081">
    <property type="protein sequence ID" value="GAA5228565.1"/>
    <property type="molecule type" value="Genomic_DNA"/>
</dbReference>
<name>A0ABP9TUD5_9MICC</name>
<accession>A0ABP9TUD5</accession>
<reference evidence="2" key="1">
    <citation type="journal article" date="2019" name="Int. J. Syst. Evol. Microbiol.">
        <title>The Global Catalogue of Microorganisms (GCM) 10K type strain sequencing project: providing services to taxonomists for standard genome sequencing and annotation.</title>
        <authorList>
            <consortium name="The Broad Institute Genomics Platform"/>
            <consortium name="The Broad Institute Genome Sequencing Center for Infectious Disease"/>
            <person name="Wu L."/>
            <person name="Ma J."/>
        </authorList>
    </citation>
    <scope>NUCLEOTIDE SEQUENCE [LARGE SCALE GENOMIC DNA]</scope>
    <source>
        <strain evidence="2">JCM 18952</strain>
    </source>
</reference>
<keyword evidence="2" id="KW-1185">Reference proteome</keyword>
<comment type="caution">
    <text evidence="1">The sequence shown here is derived from an EMBL/GenBank/DDBJ whole genome shotgun (WGS) entry which is preliminary data.</text>
</comment>